<protein>
    <submittedName>
        <fullName evidence="1">Uncharacterized protein</fullName>
    </submittedName>
</protein>
<evidence type="ECO:0000313" key="1">
    <source>
        <dbReference type="EMBL" id="CAF1132217.1"/>
    </source>
</evidence>
<dbReference type="Proteomes" id="UP000663879">
    <property type="component" value="Unassembled WGS sequence"/>
</dbReference>
<evidence type="ECO:0000313" key="2">
    <source>
        <dbReference type="Proteomes" id="UP000663879"/>
    </source>
</evidence>
<accession>A0A814RCS2</accession>
<dbReference type="EMBL" id="CAJNOC010009727">
    <property type="protein sequence ID" value="CAF1132217.1"/>
    <property type="molecule type" value="Genomic_DNA"/>
</dbReference>
<sequence>MKKTRDLKQEKINFFENKINQIETLLKDKDVELSKLNSKLEDYIEGYEKKLTDSDQLTSSNKNLKFNRKNPKRK</sequence>
<gene>
    <name evidence="1" type="ORF">OXX778_LOCUS22526</name>
</gene>
<comment type="caution">
    <text evidence="1">The sequence shown here is derived from an EMBL/GenBank/DDBJ whole genome shotgun (WGS) entry which is preliminary data.</text>
</comment>
<keyword evidence="2" id="KW-1185">Reference proteome</keyword>
<proteinExistence type="predicted"/>
<reference evidence="1" key="1">
    <citation type="submission" date="2021-02" db="EMBL/GenBank/DDBJ databases">
        <authorList>
            <person name="Nowell W R."/>
        </authorList>
    </citation>
    <scope>NUCLEOTIDE SEQUENCE</scope>
    <source>
        <strain evidence="1">Ploen Becks lab</strain>
    </source>
</reference>
<dbReference type="AlphaFoldDB" id="A0A814RCS2"/>
<organism evidence="1 2">
    <name type="scientific">Brachionus calyciflorus</name>
    <dbReference type="NCBI Taxonomy" id="104777"/>
    <lineage>
        <taxon>Eukaryota</taxon>
        <taxon>Metazoa</taxon>
        <taxon>Spiralia</taxon>
        <taxon>Gnathifera</taxon>
        <taxon>Rotifera</taxon>
        <taxon>Eurotatoria</taxon>
        <taxon>Monogononta</taxon>
        <taxon>Pseudotrocha</taxon>
        <taxon>Ploima</taxon>
        <taxon>Brachionidae</taxon>
        <taxon>Brachionus</taxon>
    </lineage>
</organism>
<name>A0A814RCS2_9BILA</name>